<dbReference type="InterPro" id="IPR039670">
    <property type="entry name" value="NPC2-like"/>
</dbReference>
<feature type="domain" description="MD-2-related lipid-recognition" evidence="5">
    <location>
        <begin position="24"/>
        <end position="155"/>
    </location>
</feature>
<dbReference type="PANTHER" id="PTHR11306">
    <property type="entry name" value="NIEMANN PICK TYPE C2 PROTEIN NPC2-RELATED"/>
    <property type="match status" value="1"/>
</dbReference>
<evidence type="ECO:0000313" key="6">
    <source>
        <dbReference type="EMBL" id="QJI08244.1"/>
    </source>
</evidence>
<proteinExistence type="evidence at transcript level"/>
<evidence type="ECO:0000256" key="2">
    <source>
        <dbReference type="ARBA" id="ARBA00006370"/>
    </source>
</evidence>
<dbReference type="Gene3D" id="2.60.40.770">
    <property type="match status" value="1"/>
</dbReference>
<dbReference type="EMBL" id="MN398157">
    <property type="protein sequence ID" value="QJI08244.1"/>
    <property type="molecule type" value="mRNA"/>
</dbReference>
<keyword evidence="3" id="KW-0964">Secreted</keyword>
<evidence type="ECO:0000256" key="4">
    <source>
        <dbReference type="SAM" id="SignalP"/>
    </source>
</evidence>
<protein>
    <submittedName>
        <fullName evidence="6">Niemann Pick type C</fullName>
    </submittedName>
</protein>
<comment type="similarity">
    <text evidence="2">Belongs to the NPC2 family.</text>
</comment>
<organism evidence="6">
    <name type="scientific">Histia rhodope</name>
    <dbReference type="NCBI Taxonomy" id="1453155"/>
    <lineage>
        <taxon>Eukaryota</taxon>
        <taxon>Metazoa</taxon>
        <taxon>Ecdysozoa</taxon>
        <taxon>Arthropoda</taxon>
        <taxon>Hexapoda</taxon>
        <taxon>Insecta</taxon>
        <taxon>Pterygota</taxon>
        <taxon>Neoptera</taxon>
        <taxon>Endopterygota</taxon>
        <taxon>Lepidoptera</taxon>
        <taxon>Glossata</taxon>
        <taxon>Ditrysia</taxon>
        <taxon>Zygaenoidea</taxon>
        <taxon>Zygaenidae</taxon>
        <taxon>Chalcosiinae</taxon>
        <taxon>Histia</taxon>
    </lineage>
</organism>
<evidence type="ECO:0000256" key="1">
    <source>
        <dbReference type="ARBA" id="ARBA00004613"/>
    </source>
</evidence>
<dbReference type="SMART" id="SM00737">
    <property type="entry name" value="ML"/>
    <property type="match status" value="1"/>
</dbReference>
<name>A0A6M3YCC9_9NEOP</name>
<dbReference type="InterPro" id="IPR014756">
    <property type="entry name" value="Ig_E-set"/>
</dbReference>
<feature type="signal peptide" evidence="4">
    <location>
        <begin position="1"/>
        <end position="21"/>
    </location>
</feature>
<reference evidence="6" key="1">
    <citation type="submission" date="2019-09" db="EMBL/GenBank/DDBJ databases">
        <authorList>
            <person name="Yang H.-B."/>
        </authorList>
    </citation>
    <scope>NUCLEOTIDE SEQUENCE</scope>
</reference>
<sequence length="162" mass="17825">MAAHKLVACTALLGLLALADALSVRQCPGKSIANLENNVDVVGCNKTPCRLIKGKDQYVNLKFVPENNYKNIKNHVTADLGLGIPVPFVGVDGNSICDKLYSEDGQKESCPVTAGRTYVYKDSFPVYEVYPELEVTVHWAIQSNEHDLTCFELPARIKNKKS</sequence>
<dbReference type="GO" id="GO:0015918">
    <property type="term" value="P:sterol transport"/>
    <property type="evidence" value="ECO:0007669"/>
    <property type="project" value="InterPro"/>
</dbReference>
<accession>A0A6M3YCC9</accession>
<dbReference type="SUPFAM" id="SSF81296">
    <property type="entry name" value="E set domains"/>
    <property type="match status" value="1"/>
</dbReference>
<comment type="subcellular location">
    <subcellularLocation>
        <location evidence="1">Secreted</location>
    </subcellularLocation>
</comment>
<dbReference type="GO" id="GO:0032934">
    <property type="term" value="F:sterol binding"/>
    <property type="evidence" value="ECO:0007669"/>
    <property type="project" value="InterPro"/>
</dbReference>
<evidence type="ECO:0000256" key="3">
    <source>
        <dbReference type="ARBA" id="ARBA00022525"/>
    </source>
</evidence>
<feature type="chain" id="PRO_5026783046" evidence="4">
    <location>
        <begin position="22"/>
        <end position="162"/>
    </location>
</feature>
<dbReference type="GO" id="GO:0005576">
    <property type="term" value="C:extracellular region"/>
    <property type="evidence" value="ECO:0007669"/>
    <property type="project" value="UniProtKB-SubCell"/>
</dbReference>
<dbReference type="InterPro" id="IPR003172">
    <property type="entry name" value="ML_dom"/>
</dbReference>
<keyword evidence="4" id="KW-0732">Signal</keyword>
<dbReference type="AlphaFoldDB" id="A0A6M3YCC9"/>
<gene>
    <name evidence="6" type="primary">NPC2d</name>
</gene>
<dbReference type="PANTHER" id="PTHR11306:SF68">
    <property type="entry name" value="NPC INTRACELLULAR CHOLESTEROL TRANSPORTER 2"/>
    <property type="match status" value="1"/>
</dbReference>
<dbReference type="FunFam" id="2.60.40.770:FF:000001">
    <property type="entry name" value="NPC intracellular cholesterol transporter 2"/>
    <property type="match status" value="1"/>
</dbReference>
<dbReference type="Pfam" id="PF02221">
    <property type="entry name" value="E1_DerP2_DerF2"/>
    <property type="match status" value="1"/>
</dbReference>
<evidence type="ECO:0000259" key="5">
    <source>
        <dbReference type="SMART" id="SM00737"/>
    </source>
</evidence>